<dbReference type="Gene3D" id="3.90.70.10">
    <property type="entry name" value="Cysteine proteinases"/>
    <property type="match status" value="1"/>
</dbReference>
<dbReference type="Proteomes" id="UP000003340">
    <property type="component" value="Unassembled WGS sequence"/>
</dbReference>
<gene>
    <name evidence="2" type="ORF">CLOSTMETH_02312</name>
</gene>
<feature type="domain" description="Peptidase C39-like" evidence="1">
    <location>
        <begin position="67"/>
        <end position="235"/>
    </location>
</feature>
<evidence type="ECO:0000259" key="1">
    <source>
        <dbReference type="Pfam" id="PF13529"/>
    </source>
</evidence>
<name>C0EEM3_9FIRM</name>
<evidence type="ECO:0000313" key="3">
    <source>
        <dbReference type="Proteomes" id="UP000003340"/>
    </source>
</evidence>
<keyword evidence="3" id="KW-1185">Reference proteome</keyword>
<dbReference type="eggNOG" id="COG4990">
    <property type="taxonomic scope" value="Bacteria"/>
</dbReference>
<dbReference type="InterPro" id="IPR039564">
    <property type="entry name" value="Peptidase_C39-like"/>
</dbReference>
<dbReference type="HOGENOM" id="CLU_067297_1_0_9"/>
<comment type="caution">
    <text evidence="2">The sequence shown here is derived from an EMBL/GenBank/DDBJ whole genome shotgun (WGS) entry which is preliminary data.</text>
</comment>
<dbReference type="PANTHER" id="PTHR37806:SF1">
    <property type="entry name" value="PEPTIDASE C39-LIKE DOMAIN-CONTAINING PROTEIN"/>
    <property type="match status" value="1"/>
</dbReference>
<dbReference type="AlphaFoldDB" id="C0EEM3"/>
<dbReference type="EMBL" id="ACEC01000076">
    <property type="protein sequence ID" value="EEG30071.1"/>
    <property type="molecule type" value="Genomic_DNA"/>
</dbReference>
<dbReference type="STRING" id="537013.CLOSTMETH_02312"/>
<dbReference type="PANTHER" id="PTHR37806">
    <property type="entry name" value="LMO0724 PROTEIN"/>
    <property type="match status" value="1"/>
</dbReference>
<reference evidence="2 3" key="1">
    <citation type="submission" date="2009-01" db="EMBL/GenBank/DDBJ databases">
        <authorList>
            <person name="Fulton L."/>
            <person name="Clifton S."/>
            <person name="Fulton B."/>
            <person name="Xu J."/>
            <person name="Minx P."/>
            <person name="Pepin K.H."/>
            <person name="Johnson M."/>
            <person name="Bhonagiri V."/>
            <person name="Nash W.E."/>
            <person name="Mardis E.R."/>
            <person name="Wilson R.K."/>
        </authorList>
    </citation>
    <scope>NUCLEOTIDE SEQUENCE [LARGE SCALE GENOMIC DNA]</scope>
    <source>
        <strain evidence="2 3">DSM 5476</strain>
    </source>
</reference>
<organism evidence="2 3">
    <name type="scientific">[Clostridium] methylpentosum DSM 5476</name>
    <dbReference type="NCBI Taxonomy" id="537013"/>
    <lineage>
        <taxon>Bacteria</taxon>
        <taxon>Bacillati</taxon>
        <taxon>Bacillota</taxon>
        <taxon>Clostridia</taxon>
        <taxon>Eubacteriales</taxon>
        <taxon>Oscillospiraceae</taxon>
        <taxon>Oscillospiraceae incertae sedis</taxon>
    </lineage>
</organism>
<accession>C0EEM3</accession>
<proteinExistence type="predicted"/>
<reference evidence="2 3" key="2">
    <citation type="submission" date="2009-02" db="EMBL/GenBank/DDBJ databases">
        <title>Draft genome sequence of Clostridium methylpentosum (DSM 5476).</title>
        <authorList>
            <person name="Sudarsanam P."/>
            <person name="Ley R."/>
            <person name="Guruge J."/>
            <person name="Turnbaugh P.J."/>
            <person name="Mahowald M."/>
            <person name="Liep D."/>
            <person name="Gordon J."/>
        </authorList>
    </citation>
    <scope>NUCLEOTIDE SEQUENCE [LARGE SCALE GENOMIC DNA]</scope>
    <source>
        <strain evidence="2 3">DSM 5476</strain>
    </source>
</reference>
<dbReference type="Pfam" id="PF13529">
    <property type="entry name" value="Peptidase_C39_2"/>
    <property type="match status" value="1"/>
</dbReference>
<sequence length="265" mass="29684">MAVKRILRNGLILLFVAVALLAMPYHSTVQTNAVDLNVTLPINCDSPSVELELKQTAAVQPESRYIEMDNIQQLPELPAGCEVTSLAIVLNYLDYSVSKTRLADNYLPCSDDFYMGSDGELYGPNQNDVFAGDPHSNQYGCYAPVIVRTANSYLEECGSEYTASDISGENPEELYRYVLDGIPVIVWATIQMQEIPSYIEWFDFKTGEKLRVPNRQHCLVLVGVEGEMLTFNDPYDPRGIVQYPKSLFEKRYNEVGKQAVVLTAS</sequence>
<evidence type="ECO:0000313" key="2">
    <source>
        <dbReference type="EMBL" id="EEG30071.1"/>
    </source>
</evidence>
<protein>
    <recommendedName>
        <fullName evidence="1">Peptidase C39-like domain-containing protein</fullName>
    </recommendedName>
</protein>